<comment type="caution">
    <text evidence="2">The sequence shown here is derived from an EMBL/GenBank/DDBJ whole genome shotgun (WGS) entry which is preliminary data.</text>
</comment>
<dbReference type="Pfam" id="PF01797">
    <property type="entry name" value="Y1_Tnp"/>
    <property type="match status" value="1"/>
</dbReference>
<name>A0ABX0HGI8_9BACT</name>
<gene>
    <name evidence="2" type="primary">tnpA</name>
    <name evidence="2" type="ORF">G9Q97_22050</name>
</gene>
<dbReference type="PANTHER" id="PTHR33360:SF2">
    <property type="entry name" value="TRANSPOSASE FOR INSERTION SEQUENCE ELEMENT IS200"/>
    <property type="match status" value="1"/>
</dbReference>
<sequence>MANTYSKLIVQTVFAVKYRKALIQSEWKEKLFSVIGNLINEADCKTYIVNGVSDHVHCLFGFKPRYALSNVMQTVKSKSSKWVNESGYLKNRFEWQDGFGAFTYSHSQVDNVFKYIKGQENHHKKVPFLEEYKKMLEKYEVDFEEKYIFKLPE</sequence>
<organism evidence="2 3">
    <name type="scientific">Cyclobacterium plantarum</name>
    <dbReference type="NCBI Taxonomy" id="2716263"/>
    <lineage>
        <taxon>Bacteria</taxon>
        <taxon>Pseudomonadati</taxon>
        <taxon>Bacteroidota</taxon>
        <taxon>Cytophagia</taxon>
        <taxon>Cytophagales</taxon>
        <taxon>Cyclobacteriaceae</taxon>
        <taxon>Cyclobacterium</taxon>
    </lineage>
</organism>
<feature type="domain" description="Transposase IS200-like" evidence="1">
    <location>
        <begin position="5"/>
        <end position="119"/>
    </location>
</feature>
<proteinExistence type="predicted"/>
<dbReference type="SUPFAM" id="SSF143422">
    <property type="entry name" value="Transposase IS200-like"/>
    <property type="match status" value="1"/>
</dbReference>
<protein>
    <submittedName>
        <fullName evidence="2">IS200/IS605 family transposase</fullName>
    </submittedName>
</protein>
<accession>A0ABX0HGI8</accession>
<dbReference type="InterPro" id="IPR036515">
    <property type="entry name" value="Transposase_17_sf"/>
</dbReference>
<dbReference type="NCBIfam" id="NF033573">
    <property type="entry name" value="transpos_IS200"/>
    <property type="match status" value="1"/>
</dbReference>
<reference evidence="2 3" key="1">
    <citation type="submission" date="2020-03" db="EMBL/GenBank/DDBJ databases">
        <title>Cyclobacterium plantarum sp. nov., a marine bacterium isolated from a coastal-marine wetland.</title>
        <authorList>
            <person name="Sanchez-Porro C."/>
            <person name="Ventosa A."/>
            <person name="Amoozegar M."/>
        </authorList>
    </citation>
    <scope>NUCLEOTIDE SEQUENCE [LARGE SCALE GENOMIC DNA]</scope>
    <source>
        <strain evidence="2 3">GBPx2</strain>
    </source>
</reference>
<dbReference type="PANTHER" id="PTHR33360">
    <property type="entry name" value="TRANSPOSASE FOR INSERTION SEQUENCE ELEMENT IS200"/>
    <property type="match status" value="1"/>
</dbReference>
<dbReference type="Proteomes" id="UP000649799">
    <property type="component" value="Unassembled WGS sequence"/>
</dbReference>
<dbReference type="InterPro" id="IPR002686">
    <property type="entry name" value="Transposase_17"/>
</dbReference>
<dbReference type="SMART" id="SM01321">
    <property type="entry name" value="Y1_Tnp"/>
    <property type="match status" value="1"/>
</dbReference>
<evidence type="ECO:0000313" key="2">
    <source>
        <dbReference type="EMBL" id="NHE59501.1"/>
    </source>
</evidence>
<evidence type="ECO:0000259" key="1">
    <source>
        <dbReference type="SMART" id="SM01321"/>
    </source>
</evidence>
<dbReference type="Gene3D" id="3.30.70.1290">
    <property type="entry name" value="Transposase IS200-like"/>
    <property type="match status" value="1"/>
</dbReference>
<keyword evidence="3" id="KW-1185">Reference proteome</keyword>
<dbReference type="RefSeq" id="WP_166150978.1">
    <property type="nucleotide sequence ID" value="NZ_JAANYN010000014.1"/>
</dbReference>
<dbReference type="EMBL" id="JAANYN010000014">
    <property type="protein sequence ID" value="NHE59501.1"/>
    <property type="molecule type" value="Genomic_DNA"/>
</dbReference>
<evidence type="ECO:0000313" key="3">
    <source>
        <dbReference type="Proteomes" id="UP000649799"/>
    </source>
</evidence>